<evidence type="ECO:0000259" key="4">
    <source>
        <dbReference type="Pfam" id="PF25221"/>
    </source>
</evidence>
<keyword evidence="1" id="KW-0812">Transmembrane</keyword>
<keyword evidence="6" id="KW-1185">Reference proteome</keyword>
<comment type="caution">
    <text evidence="5">The sequence shown here is derived from an EMBL/GenBank/DDBJ whole genome shotgun (WGS) entry which is preliminary data.</text>
</comment>
<evidence type="ECO:0000259" key="3">
    <source>
        <dbReference type="Pfam" id="PF13387"/>
    </source>
</evidence>
<dbReference type="EMBL" id="JASHID010000005">
    <property type="protein sequence ID" value="MDI9864493.1"/>
    <property type="molecule type" value="Genomic_DNA"/>
</dbReference>
<dbReference type="InterPro" id="IPR025178">
    <property type="entry name" value="Lnb_N"/>
</dbReference>
<sequence>MKNLNILSKIILLFYFLSSCIQSVNAQKLSESAKVSVITVDPGKELNDVFGHSLLWIYDPANGIDRAYNWGVYDFSTPNFYWRFIQGTLPYKMEYRPIGDYIAYYQYMKRGMNEQVLDMALAQKQRILDELDKTYNDPTKRTYQYKFFTDNCATRVREAIVVACTDSVHFANLQTMSDTTFRQWMNKSLYAGDMRWPAVAMNIALGADADERTTQFEATYIPANLHRSLGAAKRMTHRVLRYLVDTEAPLFPLAKEDVKPIPFFFQPAFFFLVVLLFTLWKTYDHWKRRQKGYNLDKILFSVAGFIGWILVFLWFGTNHGVTENNKNILWALPFHLPLIFRLREKNGESWYVYYFVVTGVASALALVFVAPYMIELVLIVLTLLVRSMYHVGFEREHRLTMNKFRKVIKGRKMQVINYDGEE</sequence>
<accession>A0ABT6YMV3</accession>
<dbReference type="InterPro" id="IPR057436">
    <property type="entry name" value="5TMH_Lnb"/>
</dbReference>
<evidence type="ECO:0000256" key="2">
    <source>
        <dbReference type="SAM" id="SignalP"/>
    </source>
</evidence>
<evidence type="ECO:0000313" key="6">
    <source>
        <dbReference type="Proteomes" id="UP001236569"/>
    </source>
</evidence>
<feature type="transmembrane region" description="Helical" evidence="1">
    <location>
        <begin position="263"/>
        <end position="283"/>
    </location>
</feature>
<protein>
    <submittedName>
        <fullName evidence="5">DUF4105 domain-containing protein</fullName>
    </submittedName>
</protein>
<evidence type="ECO:0000256" key="1">
    <source>
        <dbReference type="SAM" id="Phobius"/>
    </source>
</evidence>
<keyword evidence="1" id="KW-0472">Membrane</keyword>
<dbReference type="Pfam" id="PF13387">
    <property type="entry name" value="Lnb_N"/>
    <property type="match status" value="1"/>
</dbReference>
<evidence type="ECO:0000313" key="5">
    <source>
        <dbReference type="EMBL" id="MDI9864493.1"/>
    </source>
</evidence>
<feature type="domain" description="Lnb N-terminal periplasmic" evidence="3">
    <location>
        <begin position="32"/>
        <end position="172"/>
    </location>
</feature>
<keyword evidence="1" id="KW-1133">Transmembrane helix</keyword>
<dbReference type="RefSeq" id="WP_283369684.1">
    <property type="nucleotide sequence ID" value="NZ_JASHID010000005.1"/>
</dbReference>
<gene>
    <name evidence="5" type="ORF">QM480_09165</name>
</gene>
<dbReference type="PROSITE" id="PS51257">
    <property type="entry name" value="PROKAR_LIPOPROTEIN"/>
    <property type="match status" value="1"/>
</dbReference>
<feature type="domain" description="Lnb-like transmembrane" evidence="4">
    <location>
        <begin position="264"/>
        <end position="392"/>
    </location>
</feature>
<feature type="chain" id="PRO_5046548474" evidence="2">
    <location>
        <begin position="27"/>
        <end position="422"/>
    </location>
</feature>
<proteinExistence type="predicted"/>
<feature type="signal peptide" evidence="2">
    <location>
        <begin position="1"/>
        <end position="26"/>
    </location>
</feature>
<dbReference type="Proteomes" id="UP001236569">
    <property type="component" value="Unassembled WGS sequence"/>
</dbReference>
<organism evidence="5 6">
    <name type="scientific">Flectobacillus longus</name>
    <dbReference type="NCBI Taxonomy" id="2984207"/>
    <lineage>
        <taxon>Bacteria</taxon>
        <taxon>Pseudomonadati</taxon>
        <taxon>Bacteroidota</taxon>
        <taxon>Cytophagia</taxon>
        <taxon>Cytophagales</taxon>
        <taxon>Flectobacillaceae</taxon>
        <taxon>Flectobacillus</taxon>
    </lineage>
</organism>
<feature type="transmembrane region" description="Helical" evidence="1">
    <location>
        <begin position="295"/>
        <end position="315"/>
    </location>
</feature>
<reference evidence="5 6" key="1">
    <citation type="submission" date="2023-05" db="EMBL/GenBank/DDBJ databases">
        <title>Novel species of genus Flectobacillus isolated from stream in China.</title>
        <authorList>
            <person name="Lu H."/>
        </authorList>
    </citation>
    <scope>NUCLEOTIDE SEQUENCE [LARGE SCALE GENOMIC DNA]</scope>
    <source>
        <strain evidence="5 6">DC10W</strain>
    </source>
</reference>
<name>A0ABT6YMV3_9BACT</name>
<keyword evidence="2" id="KW-0732">Signal</keyword>
<dbReference type="Pfam" id="PF25221">
    <property type="entry name" value="5TMH_Lnb"/>
    <property type="match status" value="1"/>
</dbReference>